<evidence type="ECO:0000256" key="1">
    <source>
        <dbReference type="ARBA" id="ARBA00023157"/>
    </source>
</evidence>
<dbReference type="EMBL" id="MUJZ01028566">
    <property type="protein sequence ID" value="OTF78291.1"/>
    <property type="molecule type" value="Genomic_DNA"/>
</dbReference>
<dbReference type="PROSITE" id="PS01180">
    <property type="entry name" value="CUB"/>
    <property type="match status" value="1"/>
</dbReference>
<dbReference type="PANTHER" id="PTHR47537:SF6">
    <property type="entry name" value="CUB DOMAIN-CONTAINING PROTEIN"/>
    <property type="match status" value="1"/>
</dbReference>
<evidence type="ECO:0000313" key="4">
    <source>
        <dbReference type="EMBL" id="OTF78291.1"/>
    </source>
</evidence>
<dbReference type="Pfam" id="PF00431">
    <property type="entry name" value="CUB"/>
    <property type="match status" value="1"/>
</dbReference>
<comment type="caution">
    <text evidence="4">The sequence shown here is derived from an EMBL/GenBank/DDBJ whole genome shotgun (WGS) entry which is preliminary data.</text>
</comment>
<dbReference type="PANTHER" id="PTHR47537">
    <property type="entry name" value="CUBILIN"/>
    <property type="match status" value="1"/>
</dbReference>
<sequence length="164" mass="18446">MQVCNWFITVRIGSKVLLYFNEFSVEGDPPSRGCPGAIVRVWPNPNEKPIELCGEKLNRNDKQYVSESNVIRITFLTAKKAVGALGFSAIWTEIDMPSESNENLKLKNITYGPCLSSTNRQQQQQLQPQELQQLSSPSTLKINSMPYQCHKHGYCISGKLHCNG</sequence>
<feature type="non-terminal residue" evidence="4">
    <location>
        <position position="164"/>
    </location>
</feature>
<keyword evidence="1" id="KW-1015">Disulfide bond</keyword>
<protein>
    <submittedName>
        <fullName evidence="4">CUB domain-containing protein</fullName>
    </submittedName>
</protein>
<gene>
    <name evidence="4" type="ORF">BLA29_011548</name>
</gene>
<dbReference type="GO" id="GO:0005886">
    <property type="term" value="C:plasma membrane"/>
    <property type="evidence" value="ECO:0007669"/>
    <property type="project" value="TreeGrafter"/>
</dbReference>
<feature type="domain" description="CUB" evidence="3">
    <location>
        <begin position="1"/>
        <end position="94"/>
    </location>
</feature>
<organism evidence="4 5">
    <name type="scientific">Euroglyphus maynei</name>
    <name type="common">Mayne's house dust mite</name>
    <dbReference type="NCBI Taxonomy" id="6958"/>
    <lineage>
        <taxon>Eukaryota</taxon>
        <taxon>Metazoa</taxon>
        <taxon>Ecdysozoa</taxon>
        <taxon>Arthropoda</taxon>
        <taxon>Chelicerata</taxon>
        <taxon>Arachnida</taxon>
        <taxon>Acari</taxon>
        <taxon>Acariformes</taxon>
        <taxon>Sarcoptiformes</taxon>
        <taxon>Astigmata</taxon>
        <taxon>Psoroptidia</taxon>
        <taxon>Analgoidea</taxon>
        <taxon>Pyroglyphidae</taxon>
        <taxon>Pyroglyphinae</taxon>
        <taxon>Euroglyphus</taxon>
    </lineage>
</organism>
<evidence type="ECO:0000313" key="5">
    <source>
        <dbReference type="Proteomes" id="UP000194236"/>
    </source>
</evidence>
<dbReference type="OrthoDB" id="6022136at2759"/>
<proteinExistence type="predicted"/>
<evidence type="ECO:0000256" key="2">
    <source>
        <dbReference type="PROSITE-ProRule" id="PRU00059"/>
    </source>
</evidence>
<keyword evidence="5" id="KW-1185">Reference proteome</keyword>
<dbReference type="InterPro" id="IPR053207">
    <property type="entry name" value="Non-NMDA_GluR_Accessory"/>
</dbReference>
<dbReference type="SUPFAM" id="SSF49854">
    <property type="entry name" value="Spermadhesin, CUB domain"/>
    <property type="match status" value="1"/>
</dbReference>
<comment type="caution">
    <text evidence="2">Lacks conserved residue(s) required for the propagation of feature annotation.</text>
</comment>
<accession>A0A1Y3BBN0</accession>
<dbReference type="AlphaFoldDB" id="A0A1Y3BBN0"/>
<dbReference type="Gene3D" id="2.60.120.290">
    <property type="entry name" value="Spermadhesin, CUB domain"/>
    <property type="match status" value="1"/>
</dbReference>
<dbReference type="InterPro" id="IPR035914">
    <property type="entry name" value="Sperma_CUB_dom_sf"/>
</dbReference>
<dbReference type="Proteomes" id="UP000194236">
    <property type="component" value="Unassembled WGS sequence"/>
</dbReference>
<dbReference type="CDD" id="cd00041">
    <property type="entry name" value="CUB"/>
    <property type="match status" value="1"/>
</dbReference>
<reference evidence="4 5" key="1">
    <citation type="submission" date="2017-03" db="EMBL/GenBank/DDBJ databases">
        <title>Genome Survey of Euroglyphus maynei.</title>
        <authorList>
            <person name="Arlian L.G."/>
            <person name="Morgan M.S."/>
            <person name="Rider S.D."/>
        </authorList>
    </citation>
    <scope>NUCLEOTIDE SEQUENCE [LARGE SCALE GENOMIC DNA]</scope>
    <source>
        <strain evidence="4">Arlian Lab</strain>
        <tissue evidence="4">Whole body</tissue>
    </source>
</reference>
<evidence type="ECO:0000259" key="3">
    <source>
        <dbReference type="PROSITE" id="PS01180"/>
    </source>
</evidence>
<name>A0A1Y3BBN0_EURMA</name>
<dbReference type="InterPro" id="IPR000859">
    <property type="entry name" value="CUB_dom"/>
</dbReference>